<dbReference type="SUPFAM" id="SSF49590">
    <property type="entry name" value="PHL pollen allergen"/>
    <property type="match status" value="1"/>
</dbReference>
<dbReference type="InterPro" id="IPR036908">
    <property type="entry name" value="RlpA-like_sf"/>
</dbReference>
<feature type="domain" description="Expansin-like EG45" evidence="3">
    <location>
        <begin position="46"/>
        <end position="149"/>
    </location>
</feature>
<dbReference type="PRINTS" id="PR01225">
    <property type="entry name" value="EXPANSNFAMLY"/>
</dbReference>
<evidence type="ECO:0000313" key="5">
    <source>
        <dbReference type="EMBL" id="KAJ9707025.1"/>
    </source>
</evidence>
<dbReference type="PANTHER" id="PTHR31692">
    <property type="entry name" value="EXPANSIN-B3"/>
    <property type="match status" value="1"/>
</dbReference>
<evidence type="ECO:0000256" key="1">
    <source>
        <dbReference type="RuleBase" id="RU003460"/>
    </source>
</evidence>
<feature type="chain" id="PRO_5041363717" description="Expansin-like B1" evidence="2">
    <location>
        <begin position="25"/>
        <end position="251"/>
    </location>
</feature>
<dbReference type="InterPro" id="IPR009009">
    <property type="entry name" value="RlpA-like_DPBB"/>
</dbReference>
<dbReference type="Proteomes" id="UP001168098">
    <property type="component" value="Unassembled WGS sequence"/>
</dbReference>
<protein>
    <recommendedName>
        <fullName evidence="7">Expansin-like B1</fullName>
    </recommendedName>
</protein>
<comment type="similarity">
    <text evidence="1">Belongs to the expansin family.</text>
</comment>
<dbReference type="EMBL" id="JARBHA010000002">
    <property type="protein sequence ID" value="KAJ9707025.1"/>
    <property type="molecule type" value="Genomic_DNA"/>
</dbReference>
<dbReference type="SUPFAM" id="SSF50685">
    <property type="entry name" value="Barwin-like endoglucanases"/>
    <property type="match status" value="1"/>
</dbReference>
<dbReference type="PROSITE" id="PS50843">
    <property type="entry name" value="EXPANSIN_CBD"/>
    <property type="match status" value="1"/>
</dbReference>
<evidence type="ECO:0000259" key="3">
    <source>
        <dbReference type="PROSITE" id="PS50842"/>
    </source>
</evidence>
<dbReference type="GO" id="GO:0005576">
    <property type="term" value="C:extracellular region"/>
    <property type="evidence" value="ECO:0007669"/>
    <property type="project" value="InterPro"/>
</dbReference>
<dbReference type="Pfam" id="PF01357">
    <property type="entry name" value="Expansin_C"/>
    <property type="match status" value="1"/>
</dbReference>
<dbReference type="PANTHER" id="PTHR31692:SF2">
    <property type="entry name" value="EXPANSIN-LIKE B1"/>
    <property type="match status" value="1"/>
</dbReference>
<dbReference type="InterPro" id="IPR036749">
    <property type="entry name" value="Expansin_CBD_sf"/>
</dbReference>
<name>A0AA39AG67_VITRO</name>
<evidence type="ECO:0000256" key="2">
    <source>
        <dbReference type="SAM" id="SignalP"/>
    </source>
</evidence>
<feature type="signal peptide" evidence="2">
    <location>
        <begin position="1"/>
        <end position="24"/>
    </location>
</feature>
<accession>A0AA39AG67</accession>
<dbReference type="Gene3D" id="2.60.40.760">
    <property type="entry name" value="Expansin, cellulose-binding-like domain"/>
    <property type="match status" value="1"/>
</dbReference>
<organism evidence="5 6">
    <name type="scientific">Vitis rotundifolia</name>
    <name type="common">Muscadine grape</name>
    <dbReference type="NCBI Taxonomy" id="103349"/>
    <lineage>
        <taxon>Eukaryota</taxon>
        <taxon>Viridiplantae</taxon>
        <taxon>Streptophyta</taxon>
        <taxon>Embryophyta</taxon>
        <taxon>Tracheophyta</taxon>
        <taxon>Spermatophyta</taxon>
        <taxon>Magnoliopsida</taxon>
        <taxon>eudicotyledons</taxon>
        <taxon>Gunneridae</taxon>
        <taxon>Pentapetalae</taxon>
        <taxon>rosids</taxon>
        <taxon>Vitales</taxon>
        <taxon>Vitaceae</taxon>
        <taxon>Viteae</taxon>
        <taxon>Vitis</taxon>
    </lineage>
</organism>
<dbReference type="Gene3D" id="2.40.40.10">
    <property type="entry name" value="RlpA-like domain"/>
    <property type="match status" value="1"/>
</dbReference>
<dbReference type="GO" id="GO:0009653">
    <property type="term" value="P:anatomical structure morphogenesis"/>
    <property type="evidence" value="ECO:0007669"/>
    <property type="project" value="UniProtKB-ARBA"/>
</dbReference>
<dbReference type="InterPro" id="IPR007117">
    <property type="entry name" value="Expansin_CBD"/>
</dbReference>
<dbReference type="AlphaFoldDB" id="A0AA39AG67"/>
<evidence type="ECO:0000259" key="4">
    <source>
        <dbReference type="PROSITE" id="PS50843"/>
    </source>
</evidence>
<sequence length="251" mass="27402">MGFPLSHYCCFLCVIVLLPVLCKCEDTFTYSLATYYSSRDGLGTPTGACGFGKYGRNVNGGNVAAVSRLYRDGTGCGACYQVRCNMPNLCADDGMEVVVTDHGGGDNTAFTLSPHGFSMLARPNMAADLIPYGTVGIEYRRVPCQYPGSNIFFKVHEQSRFPNYLAIVMLYQAGLSDITAVEIWKEDSQAWRCMGNSHGAVWDMSNPPKGPVSLRFQVSGGGGQKWVQLMNVIPGDWKAGVAYDSLFQLDY</sequence>
<reference evidence="5 6" key="1">
    <citation type="journal article" date="2023" name="BMC Biotechnol.">
        <title>Vitis rotundifolia cv Carlos genome sequencing.</title>
        <authorList>
            <person name="Huff M."/>
            <person name="Hulse-Kemp A."/>
            <person name="Scheffler B."/>
            <person name="Youngblood R."/>
            <person name="Simpson S."/>
            <person name="Babiker E."/>
            <person name="Staton M."/>
        </authorList>
    </citation>
    <scope>NUCLEOTIDE SEQUENCE [LARGE SCALE GENOMIC DNA]</scope>
    <source>
        <tissue evidence="5">Leaf</tissue>
    </source>
</reference>
<comment type="caution">
    <text evidence="5">The sequence shown here is derived from an EMBL/GenBank/DDBJ whole genome shotgun (WGS) entry which is preliminary data.</text>
</comment>
<dbReference type="Pfam" id="PF03330">
    <property type="entry name" value="DPBB_1"/>
    <property type="match status" value="1"/>
</dbReference>
<proteinExistence type="inferred from homology"/>
<feature type="domain" description="Expansin-like CBD" evidence="4">
    <location>
        <begin position="163"/>
        <end position="245"/>
    </location>
</feature>
<evidence type="ECO:0008006" key="7">
    <source>
        <dbReference type="Google" id="ProtNLM"/>
    </source>
</evidence>
<dbReference type="PROSITE" id="PS50842">
    <property type="entry name" value="EXPANSIN_EG45"/>
    <property type="match status" value="1"/>
</dbReference>
<dbReference type="InterPro" id="IPR007118">
    <property type="entry name" value="Expan_Lol_pI"/>
</dbReference>
<keyword evidence="6" id="KW-1185">Reference proteome</keyword>
<keyword evidence="2" id="KW-0732">Signal</keyword>
<dbReference type="InterPro" id="IPR007112">
    <property type="entry name" value="Expansin/allergen_DPBB_dom"/>
</dbReference>
<gene>
    <name evidence="5" type="ORF">PVL29_002143</name>
</gene>
<evidence type="ECO:0000313" key="6">
    <source>
        <dbReference type="Proteomes" id="UP001168098"/>
    </source>
</evidence>